<dbReference type="SMART" id="SM00387">
    <property type="entry name" value="HATPase_c"/>
    <property type="match status" value="1"/>
</dbReference>
<keyword evidence="3 10" id="KW-0808">Transferase</keyword>
<dbReference type="GO" id="GO:0004673">
    <property type="term" value="F:protein histidine kinase activity"/>
    <property type="evidence" value="ECO:0007669"/>
    <property type="project" value="UniProtKB-EC"/>
</dbReference>
<dbReference type="InterPro" id="IPR036890">
    <property type="entry name" value="HATPase_C_sf"/>
</dbReference>
<evidence type="ECO:0000313" key="10">
    <source>
        <dbReference type="EMBL" id="MFC5987811.1"/>
    </source>
</evidence>
<evidence type="ECO:0000313" key="11">
    <source>
        <dbReference type="Proteomes" id="UP001596250"/>
    </source>
</evidence>
<keyword evidence="8" id="KW-1133">Transmembrane helix</keyword>
<protein>
    <recommendedName>
        <fullName evidence="2">histidine kinase</fullName>
        <ecNumber evidence="2">2.7.13.3</ecNumber>
    </recommendedName>
</protein>
<evidence type="ECO:0000256" key="1">
    <source>
        <dbReference type="ARBA" id="ARBA00000085"/>
    </source>
</evidence>
<dbReference type="PROSITE" id="PS50109">
    <property type="entry name" value="HIS_KIN"/>
    <property type="match status" value="1"/>
</dbReference>
<keyword evidence="4" id="KW-0547">Nucleotide-binding</keyword>
<keyword evidence="11" id="KW-1185">Reference proteome</keyword>
<feature type="domain" description="Histidine kinase" evidence="9">
    <location>
        <begin position="476"/>
        <end position="578"/>
    </location>
</feature>
<gene>
    <name evidence="10" type="ORF">ACFPXP_15505</name>
</gene>
<evidence type="ECO:0000256" key="8">
    <source>
        <dbReference type="SAM" id="Phobius"/>
    </source>
</evidence>
<dbReference type="Gene3D" id="3.30.565.10">
    <property type="entry name" value="Histidine kinase-like ATPase, C-terminal domain"/>
    <property type="match status" value="1"/>
</dbReference>
<comment type="caution">
    <text evidence="10">The sequence shown here is derived from an EMBL/GenBank/DDBJ whole genome shotgun (WGS) entry which is preliminary data.</text>
</comment>
<evidence type="ECO:0000256" key="6">
    <source>
        <dbReference type="ARBA" id="ARBA00022840"/>
    </source>
</evidence>
<comment type="catalytic activity">
    <reaction evidence="1">
        <text>ATP + protein L-histidine = ADP + protein N-phospho-L-histidine.</text>
        <dbReference type="EC" id="2.7.13.3"/>
    </reaction>
</comment>
<sequence length="589" mass="68184">MKALYRNLRIKHKLFILISFVLLAFSGGCLAILQYAFKVYNEEFYRQSAQALNVSSNGIENELRKMERLSYRISTDPMVQSYLMQIQKSVSLYQQFVLRANLKERMIEIAGTDKYILSAHMFDVHGNESAIGNQQIEISRERMEQIKAEASLEEGGNRWVFPDGSDRALIAARAVRSYENLELERLGTLTIRLDLEEIFSDYSRGMKEGGSFLIWNGEQQLYPHDEKISSKPLRMNLEHSEGYQIVKIEGDRYFVTYAPSGHTEWTYMILTPYDNLFQTIVLVRNAVLGVLAASFIIVMFIAFRFARSITIPIERLNMKMKKVQLGNFQYSEEEEEEDRRLPMDESGQMHRNFRMMLQRINELIKENYESQLVMKDSEFKALQAQINPHFLYNTLDSIHWTSKMSGELQTARMAECLGYLLRNSISFQEPIVSLEHELKILDSYITIQKYRFEERLNFHNDIPTELYSCTIPKMTLQPLVENAIRYGVEQQIHGCEIRISAVVHQNQLLVTVSDDGPGMEHAFLEKLRKGDAAPRGTGIGLRNIQERIQMLFGDEYGIYIESERFKGTQVQIRLPYERGIGHVQSAVGG</sequence>
<evidence type="ECO:0000256" key="4">
    <source>
        <dbReference type="ARBA" id="ARBA00022741"/>
    </source>
</evidence>
<keyword evidence="8" id="KW-0812">Transmembrane</keyword>
<dbReference type="Gene3D" id="6.10.340.10">
    <property type="match status" value="1"/>
</dbReference>
<dbReference type="Pfam" id="PF06580">
    <property type="entry name" value="His_kinase"/>
    <property type="match status" value="1"/>
</dbReference>
<dbReference type="RefSeq" id="WP_379895232.1">
    <property type="nucleotide sequence ID" value="NZ_CBCSCT010000030.1"/>
</dbReference>
<keyword evidence="5 10" id="KW-0418">Kinase</keyword>
<keyword evidence="6" id="KW-0067">ATP-binding</keyword>
<dbReference type="PRINTS" id="PR00344">
    <property type="entry name" value="BCTRLSENSOR"/>
</dbReference>
<evidence type="ECO:0000259" key="9">
    <source>
        <dbReference type="PROSITE" id="PS50109"/>
    </source>
</evidence>
<dbReference type="PANTHER" id="PTHR34220:SF7">
    <property type="entry name" value="SENSOR HISTIDINE KINASE YPDA"/>
    <property type="match status" value="1"/>
</dbReference>
<accession>A0ABW1IRZ7</accession>
<dbReference type="InterPro" id="IPR004358">
    <property type="entry name" value="Sig_transdc_His_kin-like_C"/>
</dbReference>
<evidence type="ECO:0000256" key="5">
    <source>
        <dbReference type="ARBA" id="ARBA00022777"/>
    </source>
</evidence>
<dbReference type="Pfam" id="PF02518">
    <property type="entry name" value="HATPase_c"/>
    <property type="match status" value="1"/>
</dbReference>
<name>A0ABW1IRZ7_9BACL</name>
<organism evidence="10 11">
    <name type="scientific">Marinicrinis lubricantis</name>
    <dbReference type="NCBI Taxonomy" id="2086470"/>
    <lineage>
        <taxon>Bacteria</taxon>
        <taxon>Bacillati</taxon>
        <taxon>Bacillota</taxon>
        <taxon>Bacilli</taxon>
        <taxon>Bacillales</taxon>
        <taxon>Paenibacillaceae</taxon>
    </lineage>
</organism>
<dbReference type="PROSITE" id="PS51257">
    <property type="entry name" value="PROKAR_LIPOPROTEIN"/>
    <property type="match status" value="1"/>
</dbReference>
<reference evidence="11" key="1">
    <citation type="journal article" date="2019" name="Int. J. Syst. Evol. Microbiol.">
        <title>The Global Catalogue of Microorganisms (GCM) 10K type strain sequencing project: providing services to taxonomists for standard genome sequencing and annotation.</title>
        <authorList>
            <consortium name="The Broad Institute Genomics Platform"/>
            <consortium name="The Broad Institute Genome Sequencing Center for Infectious Disease"/>
            <person name="Wu L."/>
            <person name="Ma J."/>
        </authorList>
    </citation>
    <scope>NUCLEOTIDE SEQUENCE [LARGE SCALE GENOMIC DNA]</scope>
    <source>
        <strain evidence="11">CCM 8749</strain>
    </source>
</reference>
<dbReference type="EMBL" id="JBHSQV010000171">
    <property type="protein sequence ID" value="MFC5987811.1"/>
    <property type="molecule type" value="Genomic_DNA"/>
</dbReference>
<dbReference type="SUPFAM" id="SSF55874">
    <property type="entry name" value="ATPase domain of HSP90 chaperone/DNA topoisomerase II/histidine kinase"/>
    <property type="match status" value="1"/>
</dbReference>
<dbReference type="Proteomes" id="UP001596250">
    <property type="component" value="Unassembled WGS sequence"/>
</dbReference>
<dbReference type="PANTHER" id="PTHR34220">
    <property type="entry name" value="SENSOR HISTIDINE KINASE YPDA"/>
    <property type="match status" value="1"/>
</dbReference>
<dbReference type="InterPro" id="IPR050640">
    <property type="entry name" value="Bact_2-comp_sensor_kinase"/>
</dbReference>
<dbReference type="InterPro" id="IPR010559">
    <property type="entry name" value="Sig_transdc_His_kin_internal"/>
</dbReference>
<keyword evidence="7" id="KW-0902">Two-component regulatory system</keyword>
<evidence type="ECO:0000256" key="2">
    <source>
        <dbReference type="ARBA" id="ARBA00012438"/>
    </source>
</evidence>
<evidence type="ECO:0000256" key="3">
    <source>
        <dbReference type="ARBA" id="ARBA00022679"/>
    </source>
</evidence>
<dbReference type="InterPro" id="IPR003594">
    <property type="entry name" value="HATPase_dom"/>
</dbReference>
<keyword evidence="8" id="KW-0472">Membrane</keyword>
<dbReference type="InterPro" id="IPR005467">
    <property type="entry name" value="His_kinase_dom"/>
</dbReference>
<dbReference type="EC" id="2.7.13.3" evidence="2"/>
<feature type="transmembrane region" description="Helical" evidence="8">
    <location>
        <begin position="286"/>
        <end position="306"/>
    </location>
</feature>
<proteinExistence type="predicted"/>
<evidence type="ECO:0000256" key="7">
    <source>
        <dbReference type="ARBA" id="ARBA00023012"/>
    </source>
</evidence>